<dbReference type="STRING" id="290054.SAMN02745114_00775"/>
<accession>A0A1T4L603</accession>
<keyword evidence="6" id="KW-1185">Reference proteome</keyword>
<feature type="domain" description="CRM" evidence="4">
    <location>
        <begin position="1"/>
        <end position="96"/>
    </location>
</feature>
<dbReference type="PROSITE" id="PS51295">
    <property type="entry name" value="CRM"/>
    <property type="match status" value="1"/>
</dbReference>
<evidence type="ECO:0000259" key="4">
    <source>
        <dbReference type="PROSITE" id="PS51295"/>
    </source>
</evidence>
<dbReference type="GO" id="GO:0003723">
    <property type="term" value="F:RNA binding"/>
    <property type="evidence" value="ECO:0007669"/>
    <property type="project" value="UniProtKB-UniRule"/>
</dbReference>
<feature type="compositionally biased region" description="Basic residues" evidence="3">
    <location>
        <begin position="106"/>
        <end position="119"/>
    </location>
</feature>
<dbReference type="Pfam" id="PF01985">
    <property type="entry name" value="CRS1_YhbY"/>
    <property type="match status" value="1"/>
</dbReference>
<dbReference type="PANTHER" id="PTHR40065">
    <property type="entry name" value="RNA-BINDING PROTEIN YHBY"/>
    <property type="match status" value="1"/>
</dbReference>
<feature type="region of interest" description="Disordered" evidence="3">
    <location>
        <begin position="94"/>
        <end position="150"/>
    </location>
</feature>
<dbReference type="InterPro" id="IPR035920">
    <property type="entry name" value="YhbY-like_sf"/>
</dbReference>
<evidence type="ECO:0000313" key="5">
    <source>
        <dbReference type="EMBL" id="SJZ49997.1"/>
    </source>
</evidence>
<dbReference type="RefSeq" id="WP_078768262.1">
    <property type="nucleotide sequence ID" value="NZ_FUWW01000006.1"/>
</dbReference>
<evidence type="ECO:0000256" key="1">
    <source>
        <dbReference type="ARBA" id="ARBA00022884"/>
    </source>
</evidence>
<evidence type="ECO:0000256" key="2">
    <source>
        <dbReference type="PROSITE-ProRule" id="PRU00626"/>
    </source>
</evidence>
<dbReference type="InterPro" id="IPR051925">
    <property type="entry name" value="RNA-binding_domain"/>
</dbReference>
<keyword evidence="1 2" id="KW-0694">RNA-binding</keyword>
<evidence type="ECO:0000256" key="3">
    <source>
        <dbReference type="SAM" id="MobiDB-lite"/>
    </source>
</evidence>
<dbReference type="SMART" id="SM01103">
    <property type="entry name" value="CRS1_YhbY"/>
    <property type="match status" value="1"/>
</dbReference>
<organism evidence="5 6">
    <name type="scientific">Eubacterium coprostanoligenes</name>
    <dbReference type="NCBI Taxonomy" id="290054"/>
    <lineage>
        <taxon>Bacteria</taxon>
        <taxon>Bacillati</taxon>
        <taxon>Bacillota</taxon>
        <taxon>Clostridia</taxon>
        <taxon>Eubacteriales</taxon>
        <taxon>Eubacteriaceae</taxon>
        <taxon>Eubacterium</taxon>
    </lineage>
</organism>
<dbReference type="EMBL" id="FUWW01000006">
    <property type="protein sequence ID" value="SJZ49997.1"/>
    <property type="molecule type" value="Genomic_DNA"/>
</dbReference>
<name>A0A1T4L603_9FIRM</name>
<sequence>MTSKERASWRAKANSLEAIIQIGKEGITDNLITQIDDTLDVRELIKIRVHLETAPQTPKELAPQLAERLDAEVIQVIGGIIVLYRKADPDKIQAKKKARGQGTAKAKAKKKVKIKGLRQRQREKEAKNPYAVYDRPRYRNDRDKKQGKSR</sequence>
<dbReference type="InterPro" id="IPR001890">
    <property type="entry name" value="RNA-binding_CRM"/>
</dbReference>
<dbReference type="SUPFAM" id="SSF75471">
    <property type="entry name" value="YhbY-like"/>
    <property type="match status" value="1"/>
</dbReference>
<dbReference type="AlphaFoldDB" id="A0A1T4L603"/>
<evidence type="ECO:0000313" key="6">
    <source>
        <dbReference type="Proteomes" id="UP000190657"/>
    </source>
</evidence>
<dbReference type="PANTHER" id="PTHR40065:SF3">
    <property type="entry name" value="RNA-BINDING PROTEIN YHBY"/>
    <property type="match status" value="1"/>
</dbReference>
<reference evidence="6" key="1">
    <citation type="submission" date="2017-02" db="EMBL/GenBank/DDBJ databases">
        <authorList>
            <person name="Varghese N."/>
            <person name="Submissions S."/>
        </authorList>
    </citation>
    <scope>NUCLEOTIDE SEQUENCE [LARGE SCALE GENOMIC DNA]</scope>
    <source>
        <strain evidence="6">ATCC 51222</strain>
    </source>
</reference>
<protein>
    <submittedName>
        <fullName evidence="5">Putative RNA-binding protein, YhbY family</fullName>
    </submittedName>
</protein>
<dbReference type="Gene3D" id="3.30.110.60">
    <property type="entry name" value="YhbY-like"/>
    <property type="match status" value="1"/>
</dbReference>
<feature type="compositionally biased region" description="Basic and acidic residues" evidence="3">
    <location>
        <begin position="134"/>
        <end position="150"/>
    </location>
</feature>
<proteinExistence type="predicted"/>
<dbReference type="Proteomes" id="UP000190657">
    <property type="component" value="Unassembled WGS sequence"/>
</dbReference>
<gene>
    <name evidence="5" type="ORF">SAMN02745114_00775</name>
</gene>
<dbReference type="OrthoDB" id="9797519at2"/>